<dbReference type="RefSeq" id="WP_407349257.1">
    <property type="nucleotide sequence ID" value="NZ_CP136864.1"/>
</dbReference>
<dbReference type="PANTHER" id="PTHR43544:SF12">
    <property type="entry name" value="NAD(P)-BINDING ROSSMANN-FOLD SUPERFAMILY PROTEIN"/>
    <property type="match status" value="1"/>
</dbReference>
<evidence type="ECO:0000313" key="2">
    <source>
        <dbReference type="Proteomes" id="UP001626537"/>
    </source>
</evidence>
<dbReference type="InterPro" id="IPR036291">
    <property type="entry name" value="NAD(P)-bd_dom_sf"/>
</dbReference>
<dbReference type="EMBL" id="CP136864">
    <property type="protein sequence ID" value="WOJ94620.1"/>
    <property type="molecule type" value="Genomic_DNA"/>
</dbReference>
<proteinExistence type="predicted"/>
<sequence length="246" mass="26317">MSEAGGAIQGLVVGAGGGIGSAIAQRWSTDSRFDTVWAVSREVSVDPASPAPLRHLATDHSEGQIAELAQTIMRESPRLSRVVIALGTLHGPDYAPEKSLDALQLASMQEVHRINCILPMLWISALVAGLRKSPDCRIAVLSARVGSIGDNRLGGWYSYRSAKAALNMGLRCASIELARRAKGVKLISFHPGTVDTALSAPFQRGVPEGKLFDPDFVARRLEGLLDAHSADGELSYLDWAGEPIPW</sequence>
<dbReference type="PANTHER" id="PTHR43544">
    <property type="entry name" value="SHORT-CHAIN DEHYDROGENASE/REDUCTASE"/>
    <property type="match status" value="1"/>
</dbReference>
<dbReference type="SUPFAM" id="SSF51735">
    <property type="entry name" value="NAD(P)-binding Rossmann-fold domains"/>
    <property type="match status" value="1"/>
</dbReference>
<dbReference type="PRINTS" id="PR00081">
    <property type="entry name" value="GDHRDH"/>
</dbReference>
<gene>
    <name evidence="1" type="ORF">R0135_05505</name>
</gene>
<dbReference type="InterPro" id="IPR002347">
    <property type="entry name" value="SDR_fam"/>
</dbReference>
<protein>
    <submittedName>
        <fullName evidence="1">SDR family NAD(P)-dependent oxidoreductase</fullName>
    </submittedName>
</protein>
<keyword evidence="2" id="KW-1185">Reference proteome</keyword>
<evidence type="ECO:0000313" key="1">
    <source>
        <dbReference type="EMBL" id="WOJ94620.1"/>
    </source>
</evidence>
<dbReference type="Proteomes" id="UP001626537">
    <property type="component" value="Chromosome"/>
</dbReference>
<organism evidence="1 2">
    <name type="scientific">Congregibacter variabilis</name>
    <dbReference type="NCBI Taxonomy" id="3081200"/>
    <lineage>
        <taxon>Bacteria</taxon>
        <taxon>Pseudomonadati</taxon>
        <taxon>Pseudomonadota</taxon>
        <taxon>Gammaproteobacteria</taxon>
        <taxon>Cellvibrionales</taxon>
        <taxon>Halieaceae</taxon>
        <taxon>Congregibacter</taxon>
    </lineage>
</organism>
<accession>A0ABZ0I826</accession>
<name>A0ABZ0I826_9GAMM</name>
<dbReference type="InterPro" id="IPR051468">
    <property type="entry name" value="Fungal_SecMetab_SDRs"/>
</dbReference>
<reference evidence="1 2" key="1">
    <citation type="submission" date="2023-10" db="EMBL/GenBank/DDBJ databases">
        <title>Two novel species belonging to the OM43/NOR5 clade.</title>
        <authorList>
            <person name="Park M."/>
        </authorList>
    </citation>
    <scope>NUCLEOTIDE SEQUENCE [LARGE SCALE GENOMIC DNA]</scope>
    <source>
        <strain evidence="1 2">IMCC43200</strain>
    </source>
</reference>
<dbReference type="Pfam" id="PF00106">
    <property type="entry name" value="adh_short"/>
    <property type="match status" value="1"/>
</dbReference>
<dbReference type="Gene3D" id="3.40.50.720">
    <property type="entry name" value="NAD(P)-binding Rossmann-like Domain"/>
    <property type="match status" value="1"/>
</dbReference>